<dbReference type="InterPro" id="IPR050621">
    <property type="entry name" value="Tudor_domain_containing"/>
</dbReference>
<gene>
    <name evidence="2" type="ORF">NMOB1V02_LOCUS11121</name>
</gene>
<accession>A0A7R9BXM1</accession>
<dbReference type="AlphaFoldDB" id="A0A7R9BXM1"/>
<sequence>MSTAKSLAKSDASVAAVLIPLCESGEKVITELFEDFGAEPKFATAFPCSTPAPSPVRMSIISRRESLENGGEEDGHFEVLSKSAFESSVGFNKMDEFDYLETGELQEQATFNFSAMMSEVLITKPTRTPATQNITNPYKTITISSISMYDCLVTSISSQDDFWVQLAENALELEELMLQISSSTKLVQMPLPKIGDPCLFMVTPGLVLRGLIVETDSSLSVSVVAVDFGCIQEVLPRHIFEIEDKFLEPPQFAVHCGIVQYPQNMDSIEWLGTYQMLFSEFFRDMNSGKYFVEHFQHWNEDDYYVQT</sequence>
<keyword evidence="3" id="KW-1185">Reference proteome</keyword>
<dbReference type="SUPFAM" id="SSF63748">
    <property type="entry name" value="Tudor/PWWP/MBT"/>
    <property type="match status" value="1"/>
</dbReference>
<name>A0A7R9BXM1_9CRUS</name>
<protein>
    <recommendedName>
        <fullName evidence="1">Tudor domain-containing protein</fullName>
    </recommendedName>
</protein>
<dbReference type="EMBL" id="OA887574">
    <property type="protein sequence ID" value="CAD7283506.1"/>
    <property type="molecule type" value="Genomic_DNA"/>
</dbReference>
<evidence type="ECO:0000313" key="2">
    <source>
        <dbReference type="EMBL" id="CAD7283506.1"/>
    </source>
</evidence>
<dbReference type="Gene3D" id="2.30.30.140">
    <property type="match status" value="1"/>
</dbReference>
<dbReference type="EMBL" id="CAJPEX010005537">
    <property type="protein sequence ID" value="CAG0923658.1"/>
    <property type="molecule type" value="Genomic_DNA"/>
</dbReference>
<reference evidence="2" key="1">
    <citation type="submission" date="2020-11" db="EMBL/GenBank/DDBJ databases">
        <authorList>
            <person name="Tran Van P."/>
        </authorList>
    </citation>
    <scope>NUCLEOTIDE SEQUENCE</scope>
</reference>
<dbReference type="InterPro" id="IPR002999">
    <property type="entry name" value="Tudor"/>
</dbReference>
<evidence type="ECO:0000313" key="3">
    <source>
        <dbReference type="Proteomes" id="UP000678499"/>
    </source>
</evidence>
<dbReference type="Proteomes" id="UP000678499">
    <property type="component" value="Unassembled WGS sequence"/>
</dbReference>
<feature type="domain" description="Tudor" evidence="1">
    <location>
        <begin position="148"/>
        <end position="256"/>
    </location>
</feature>
<dbReference type="Pfam" id="PF00567">
    <property type="entry name" value="TUDOR"/>
    <property type="match status" value="1"/>
</dbReference>
<organism evidence="2">
    <name type="scientific">Notodromas monacha</name>
    <dbReference type="NCBI Taxonomy" id="399045"/>
    <lineage>
        <taxon>Eukaryota</taxon>
        <taxon>Metazoa</taxon>
        <taxon>Ecdysozoa</taxon>
        <taxon>Arthropoda</taxon>
        <taxon>Crustacea</taxon>
        <taxon>Oligostraca</taxon>
        <taxon>Ostracoda</taxon>
        <taxon>Podocopa</taxon>
        <taxon>Podocopida</taxon>
        <taxon>Cypridocopina</taxon>
        <taxon>Cypridoidea</taxon>
        <taxon>Cyprididae</taxon>
        <taxon>Notodromas</taxon>
    </lineage>
</organism>
<proteinExistence type="predicted"/>
<evidence type="ECO:0000259" key="1">
    <source>
        <dbReference type="Pfam" id="PF00567"/>
    </source>
</evidence>
<dbReference type="PANTHER" id="PTHR22948">
    <property type="entry name" value="TUDOR DOMAIN CONTAINING PROTEIN"/>
    <property type="match status" value="1"/>
</dbReference>
<dbReference type="PANTHER" id="PTHR22948:SF72">
    <property type="entry name" value="TUDOR DOMAIN-CONTAINING PROTEIN"/>
    <property type="match status" value="1"/>
</dbReference>